<proteinExistence type="predicted"/>
<organism evidence="2 3">
    <name type="scientific">Rhynchophorus ferrugineus</name>
    <name type="common">Red palm weevil</name>
    <name type="synonym">Curculio ferrugineus</name>
    <dbReference type="NCBI Taxonomy" id="354439"/>
    <lineage>
        <taxon>Eukaryota</taxon>
        <taxon>Metazoa</taxon>
        <taxon>Ecdysozoa</taxon>
        <taxon>Arthropoda</taxon>
        <taxon>Hexapoda</taxon>
        <taxon>Insecta</taxon>
        <taxon>Pterygota</taxon>
        <taxon>Neoptera</taxon>
        <taxon>Endopterygota</taxon>
        <taxon>Coleoptera</taxon>
        <taxon>Polyphaga</taxon>
        <taxon>Cucujiformia</taxon>
        <taxon>Curculionidae</taxon>
        <taxon>Dryophthorinae</taxon>
        <taxon>Rhynchophorus</taxon>
    </lineage>
</organism>
<evidence type="ECO:0000313" key="2">
    <source>
        <dbReference type="EMBL" id="KAF7281793.1"/>
    </source>
</evidence>
<evidence type="ECO:0000256" key="1">
    <source>
        <dbReference type="SAM" id="MobiDB-lite"/>
    </source>
</evidence>
<dbReference type="EMBL" id="JAACXV010000223">
    <property type="protein sequence ID" value="KAF7281793.1"/>
    <property type="molecule type" value="Genomic_DNA"/>
</dbReference>
<evidence type="ECO:0000313" key="3">
    <source>
        <dbReference type="Proteomes" id="UP000625711"/>
    </source>
</evidence>
<feature type="region of interest" description="Disordered" evidence="1">
    <location>
        <begin position="30"/>
        <end position="80"/>
    </location>
</feature>
<name>A0A834INB4_RHYFE</name>
<accession>A0A834INB4</accession>
<feature type="compositionally biased region" description="Basic and acidic residues" evidence="1">
    <location>
        <begin position="68"/>
        <end position="80"/>
    </location>
</feature>
<dbReference type="Proteomes" id="UP000625711">
    <property type="component" value="Unassembled WGS sequence"/>
</dbReference>
<keyword evidence="3" id="KW-1185">Reference proteome</keyword>
<gene>
    <name evidence="2" type="ORF">GWI33_004274</name>
</gene>
<sequence length="80" mass="8987">MAITPATEEQVLSTCHGGCRCCWKAAAAPSSWQWKTKRQQQQHRQHEKKTKKKKKREQGDETAGQLKADPDKRSPDIAGG</sequence>
<feature type="compositionally biased region" description="Basic residues" evidence="1">
    <location>
        <begin position="35"/>
        <end position="56"/>
    </location>
</feature>
<protein>
    <submittedName>
        <fullName evidence="2">Uncharacterized protein</fullName>
    </submittedName>
</protein>
<reference evidence="2" key="1">
    <citation type="submission" date="2020-08" db="EMBL/GenBank/DDBJ databases">
        <title>Genome sequencing and assembly of the red palm weevil Rhynchophorus ferrugineus.</title>
        <authorList>
            <person name="Dias G.B."/>
            <person name="Bergman C.M."/>
            <person name="Manee M."/>
        </authorList>
    </citation>
    <scope>NUCLEOTIDE SEQUENCE</scope>
    <source>
        <strain evidence="2">AA-2017</strain>
        <tissue evidence="2">Whole larva</tissue>
    </source>
</reference>
<comment type="caution">
    <text evidence="2">The sequence shown here is derived from an EMBL/GenBank/DDBJ whole genome shotgun (WGS) entry which is preliminary data.</text>
</comment>
<dbReference type="AlphaFoldDB" id="A0A834INB4"/>